<name>A0A9X1STT4_9ACTN</name>
<evidence type="ECO:0000313" key="2">
    <source>
        <dbReference type="EMBL" id="MCD5312207.1"/>
    </source>
</evidence>
<evidence type="ECO:0000313" key="3">
    <source>
        <dbReference type="Proteomes" id="UP001138997"/>
    </source>
</evidence>
<gene>
    <name evidence="2" type="ORF">LR394_14965</name>
</gene>
<feature type="compositionally biased region" description="Low complexity" evidence="1">
    <location>
        <begin position="82"/>
        <end position="108"/>
    </location>
</feature>
<evidence type="ECO:0000256" key="1">
    <source>
        <dbReference type="SAM" id="MobiDB-lite"/>
    </source>
</evidence>
<accession>A0A9X1STT4</accession>
<organism evidence="2 3">
    <name type="scientific">Kineosporia babensis</name>
    <dbReference type="NCBI Taxonomy" id="499548"/>
    <lineage>
        <taxon>Bacteria</taxon>
        <taxon>Bacillati</taxon>
        <taxon>Actinomycetota</taxon>
        <taxon>Actinomycetes</taxon>
        <taxon>Kineosporiales</taxon>
        <taxon>Kineosporiaceae</taxon>
        <taxon>Kineosporia</taxon>
    </lineage>
</organism>
<dbReference type="RefSeq" id="WP_231442179.1">
    <property type="nucleotide sequence ID" value="NZ_JAJOMB010000007.1"/>
</dbReference>
<proteinExistence type="predicted"/>
<comment type="caution">
    <text evidence="2">The sequence shown here is derived from an EMBL/GenBank/DDBJ whole genome shotgun (WGS) entry which is preliminary data.</text>
</comment>
<sequence>MFIELIALGLGLIVLLACVFGRLVANRNRTVDAFVDEVSAGPVIGAVTSDSLDDLPLVAPDQAGYGTASRLLVKAAQERAAAQNHTQAAQNNIQTAQPAQTAQPRRTQLAPTNGKGGSRAA</sequence>
<dbReference type="AlphaFoldDB" id="A0A9X1STT4"/>
<feature type="region of interest" description="Disordered" evidence="1">
    <location>
        <begin position="82"/>
        <end position="121"/>
    </location>
</feature>
<protein>
    <submittedName>
        <fullName evidence="2">Uncharacterized protein</fullName>
    </submittedName>
</protein>
<dbReference type="EMBL" id="JAJOMB010000007">
    <property type="protein sequence ID" value="MCD5312207.1"/>
    <property type="molecule type" value="Genomic_DNA"/>
</dbReference>
<reference evidence="2" key="1">
    <citation type="submission" date="2021-11" db="EMBL/GenBank/DDBJ databases">
        <title>Streptomyces corallinus and Kineosporia corallina sp. nov., two new coral-derived marine actinobacteria.</title>
        <authorList>
            <person name="Buangrab K."/>
            <person name="Sutthacheep M."/>
            <person name="Yeemin T."/>
            <person name="Harunari E."/>
            <person name="Igarashi Y."/>
            <person name="Sripreechasak P."/>
            <person name="Kanchanasin P."/>
            <person name="Tanasupawat S."/>
            <person name="Phongsopitanun W."/>
        </authorList>
    </citation>
    <scope>NUCLEOTIDE SEQUENCE</scope>
    <source>
        <strain evidence="2">JCM 31032</strain>
    </source>
</reference>
<dbReference type="Proteomes" id="UP001138997">
    <property type="component" value="Unassembled WGS sequence"/>
</dbReference>
<keyword evidence="3" id="KW-1185">Reference proteome</keyword>